<feature type="region of interest" description="Disordered" evidence="8">
    <location>
        <begin position="1211"/>
        <end position="1247"/>
    </location>
</feature>
<feature type="compositionally biased region" description="Low complexity" evidence="8">
    <location>
        <begin position="927"/>
        <end position="937"/>
    </location>
</feature>
<dbReference type="InterPro" id="IPR000569">
    <property type="entry name" value="HECT_dom"/>
</dbReference>
<evidence type="ECO:0000256" key="4">
    <source>
        <dbReference type="ARBA" id="ARBA00022679"/>
    </source>
</evidence>
<feature type="compositionally biased region" description="Acidic residues" evidence="8">
    <location>
        <begin position="1011"/>
        <end position="1045"/>
    </location>
</feature>
<dbReference type="EC" id="2.3.2.26" evidence="3"/>
<dbReference type="EMBL" id="JABFAC010000008">
    <property type="protein sequence ID" value="MBA0619899.1"/>
    <property type="molecule type" value="Genomic_DNA"/>
</dbReference>
<proteinExistence type="inferred from homology"/>
<evidence type="ECO:0000256" key="3">
    <source>
        <dbReference type="ARBA" id="ARBA00012485"/>
    </source>
</evidence>
<dbReference type="SUPFAM" id="SSF48371">
    <property type="entry name" value="ARM repeat"/>
    <property type="match status" value="1"/>
</dbReference>
<dbReference type="InterPro" id="IPR016024">
    <property type="entry name" value="ARM-type_fold"/>
</dbReference>
<feature type="compositionally biased region" description="Polar residues" evidence="8">
    <location>
        <begin position="905"/>
        <end position="926"/>
    </location>
</feature>
<evidence type="ECO:0000256" key="8">
    <source>
        <dbReference type="SAM" id="MobiDB-lite"/>
    </source>
</evidence>
<feature type="compositionally biased region" description="Low complexity" evidence="8">
    <location>
        <begin position="1225"/>
        <end position="1241"/>
    </location>
</feature>
<comment type="caution">
    <text evidence="10">The sequence shown here is derived from an EMBL/GenBank/DDBJ whole genome shotgun (WGS) entry which is preliminary data.</text>
</comment>
<feature type="compositionally biased region" description="Low complexity" evidence="8">
    <location>
        <begin position="1086"/>
        <end position="1102"/>
    </location>
</feature>
<keyword evidence="6 7" id="KW-0833">Ubl conjugation pathway</keyword>
<comment type="similarity">
    <text evidence="2">Belongs to the UPL family. K-HECT subfamily.</text>
</comment>
<keyword evidence="4" id="KW-0808">Transferase</keyword>
<dbReference type="InterPro" id="IPR011989">
    <property type="entry name" value="ARM-like"/>
</dbReference>
<feature type="region of interest" description="Disordered" evidence="8">
    <location>
        <begin position="602"/>
        <end position="646"/>
    </location>
</feature>
<dbReference type="InterPro" id="IPR057948">
    <property type="entry name" value="TPR_TRIP12_N"/>
</dbReference>
<evidence type="ECO:0000259" key="9">
    <source>
        <dbReference type="PROSITE" id="PS50237"/>
    </source>
</evidence>
<organism evidence="10 11">
    <name type="scientific">Gossypium davidsonii</name>
    <name type="common">Davidson's cotton</name>
    <name type="synonym">Gossypium klotzschianum subsp. davidsonii</name>
    <dbReference type="NCBI Taxonomy" id="34287"/>
    <lineage>
        <taxon>Eukaryota</taxon>
        <taxon>Viridiplantae</taxon>
        <taxon>Streptophyta</taxon>
        <taxon>Embryophyta</taxon>
        <taxon>Tracheophyta</taxon>
        <taxon>Spermatophyta</taxon>
        <taxon>Magnoliopsida</taxon>
        <taxon>eudicotyledons</taxon>
        <taxon>Gunneridae</taxon>
        <taxon>Pentapetalae</taxon>
        <taxon>rosids</taxon>
        <taxon>malvids</taxon>
        <taxon>Malvales</taxon>
        <taxon>Malvaceae</taxon>
        <taxon>Malvoideae</taxon>
        <taxon>Gossypium</taxon>
    </lineage>
</organism>
<dbReference type="Pfam" id="PF25579">
    <property type="entry name" value="TPR_TRIP12_N"/>
    <property type="match status" value="1"/>
</dbReference>
<evidence type="ECO:0000256" key="5">
    <source>
        <dbReference type="ARBA" id="ARBA00022737"/>
    </source>
</evidence>
<keyword evidence="5" id="KW-0677">Repeat</keyword>
<dbReference type="FunFam" id="1.25.10.10:FF:000689">
    <property type="entry name" value="HECT ubiquitin protein ligase family protein KAK"/>
    <property type="match status" value="1"/>
</dbReference>
<feature type="region of interest" description="Disordered" evidence="8">
    <location>
        <begin position="1126"/>
        <end position="1154"/>
    </location>
</feature>
<dbReference type="Proteomes" id="UP000593561">
    <property type="component" value="Unassembled WGS sequence"/>
</dbReference>
<evidence type="ECO:0000256" key="6">
    <source>
        <dbReference type="ARBA" id="ARBA00022786"/>
    </source>
</evidence>
<feature type="compositionally biased region" description="Polar residues" evidence="8">
    <location>
        <begin position="8"/>
        <end position="20"/>
    </location>
</feature>
<evidence type="ECO:0000313" key="10">
    <source>
        <dbReference type="EMBL" id="MBA0619899.1"/>
    </source>
</evidence>
<dbReference type="InterPro" id="IPR000225">
    <property type="entry name" value="Armadillo"/>
</dbReference>
<dbReference type="PROSITE" id="PS50237">
    <property type="entry name" value="HECT"/>
    <property type="match status" value="1"/>
</dbReference>
<dbReference type="Gene3D" id="1.25.10.10">
    <property type="entry name" value="Leucine-rich Repeat Variant"/>
    <property type="match status" value="1"/>
</dbReference>
<dbReference type="GO" id="GO:0043161">
    <property type="term" value="P:proteasome-mediated ubiquitin-dependent protein catabolic process"/>
    <property type="evidence" value="ECO:0007669"/>
    <property type="project" value="TreeGrafter"/>
</dbReference>
<dbReference type="SUPFAM" id="SSF56204">
    <property type="entry name" value="Hect, E3 ligase catalytic domain"/>
    <property type="match status" value="1"/>
</dbReference>
<dbReference type="FunFam" id="3.30.2410.10:FF:000007">
    <property type="entry name" value="Putative E3 ubiquitin-protein ligase HECTD1"/>
    <property type="match status" value="1"/>
</dbReference>
<feature type="compositionally biased region" description="Basic and acidic residues" evidence="8">
    <location>
        <begin position="1059"/>
        <end position="1068"/>
    </location>
</feature>
<dbReference type="CDD" id="cd00078">
    <property type="entry name" value="HECTc"/>
    <property type="match status" value="1"/>
</dbReference>
<dbReference type="GO" id="GO:0000209">
    <property type="term" value="P:protein polyubiquitination"/>
    <property type="evidence" value="ECO:0007669"/>
    <property type="project" value="TreeGrafter"/>
</dbReference>
<feature type="region of interest" description="Disordered" evidence="8">
    <location>
        <begin position="905"/>
        <end position="1105"/>
    </location>
</feature>
<feature type="non-terminal residue" evidence="10">
    <location>
        <position position="1"/>
    </location>
</feature>
<feature type="domain" description="HECT" evidence="9">
    <location>
        <begin position="1472"/>
        <end position="1773"/>
    </location>
</feature>
<accession>A0A7J8S1G9</accession>
<dbReference type="GO" id="GO:0061630">
    <property type="term" value="F:ubiquitin protein ligase activity"/>
    <property type="evidence" value="ECO:0007669"/>
    <property type="project" value="UniProtKB-EC"/>
</dbReference>
<dbReference type="InterPro" id="IPR035983">
    <property type="entry name" value="Hect_E3_ubiquitin_ligase"/>
</dbReference>
<dbReference type="Gene3D" id="3.30.2410.10">
    <property type="entry name" value="Hect, E3 ligase catalytic domain"/>
    <property type="match status" value="1"/>
</dbReference>
<evidence type="ECO:0000256" key="7">
    <source>
        <dbReference type="PROSITE-ProRule" id="PRU00104"/>
    </source>
</evidence>
<dbReference type="PANTHER" id="PTHR45670">
    <property type="entry name" value="E3 UBIQUITIN-PROTEIN LIGASE TRIP12"/>
    <property type="match status" value="1"/>
</dbReference>
<name>A0A7J8S1G9_GOSDV</name>
<protein>
    <recommendedName>
        <fullName evidence="3">HECT-type E3 ubiquitin transferase</fullName>
        <ecNumber evidence="3">2.3.2.26</ecNumber>
    </recommendedName>
</protein>
<feature type="region of interest" description="Disordered" evidence="8">
    <location>
        <begin position="1"/>
        <end position="77"/>
    </location>
</feature>
<feature type="compositionally biased region" description="Polar residues" evidence="8">
    <location>
        <begin position="637"/>
        <end position="646"/>
    </location>
</feature>
<dbReference type="InterPro" id="IPR045322">
    <property type="entry name" value="HECTD1/TRIP12-like"/>
</dbReference>
<dbReference type="SMART" id="SM00119">
    <property type="entry name" value="HECTc"/>
    <property type="match status" value="1"/>
</dbReference>
<reference evidence="10 11" key="1">
    <citation type="journal article" date="2019" name="Genome Biol. Evol.">
        <title>Insights into the evolution of the New World diploid cottons (Gossypium, subgenus Houzingenia) based on genome sequencing.</title>
        <authorList>
            <person name="Grover C.E."/>
            <person name="Arick M.A. 2nd"/>
            <person name="Thrash A."/>
            <person name="Conover J.L."/>
            <person name="Sanders W.S."/>
            <person name="Peterson D.G."/>
            <person name="Frelichowski J.E."/>
            <person name="Scheffler J.A."/>
            <person name="Scheffler B.E."/>
            <person name="Wendel J.F."/>
        </authorList>
    </citation>
    <scope>NUCLEOTIDE SEQUENCE [LARGE SCALE GENOMIC DNA]</scope>
    <source>
        <strain evidence="10">27</strain>
        <tissue evidence="10">Leaf</tissue>
    </source>
</reference>
<feature type="active site" description="Glycyl thioester intermediate" evidence="7">
    <location>
        <position position="1740"/>
    </location>
</feature>
<evidence type="ECO:0000256" key="2">
    <source>
        <dbReference type="ARBA" id="ARBA00006331"/>
    </source>
</evidence>
<dbReference type="PANTHER" id="PTHR45670:SF1">
    <property type="entry name" value="E3 UBIQUITIN-PROTEIN LIGASE HECTD1"/>
    <property type="match status" value="1"/>
</dbReference>
<dbReference type="FunFam" id="3.90.1750.10:FF:000048">
    <property type="entry name" value="E3 ubiquitin-protein ligase UPL3"/>
    <property type="match status" value="1"/>
</dbReference>
<gene>
    <name evidence="10" type="ORF">Godav_005689</name>
</gene>
<keyword evidence="11" id="KW-1185">Reference proteome</keyword>
<dbReference type="SMART" id="SM00185">
    <property type="entry name" value="ARM"/>
    <property type="match status" value="3"/>
</dbReference>
<feature type="compositionally biased region" description="Basic and acidic residues" evidence="8">
    <location>
        <begin position="23"/>
        <end position="53"/>
    </location>
</feature>
<dbReference type="Pfam" id="PF00632">
    <property type="entry name" value="HECT"/>
    <property type="match status" value="1"/>
</dbReference>
<evidence type="ECO:0000313" key="11">
    <source>
        <dbReference type="Proteomes" id="UP000593561"/>
    </source>
</evidence>
<evidence type="ECO:0000256" key="1">
    <source>
        <dbReference type="ARBA" id="ARBA00000885"/>
    </source>
</evidence>
<comment type="catalytic activity">
    <reaction evidence="1">
        <text>S-ubiquitinyl-[E2 ubiquitin-conjugating enzyme]-L-cysteine + [acceptor protein]-L-lysine = [E2 ubiquitin-conjugating enzyme]-L-cysteine + N(6)-ubiquitinyl-[acceptor protein]-L-lysine.</text>
        <dbReference type="EC" id="2.3.2.26"/>
    </reaction>
</comment>
<dbReference type="Gene3D" id="3.90.1750.10">
    <property type="entry name" value="Hect, E3 ligase catalytic domains"/>
    <property type="match status" value="1"/>
</dbReference>
<sequence>RRDRRSNKANQTTTSDNPNLASDRGKEKEHDPRIRDRDRDRDNRDNNSNHPERNLGLNMDTSGGDEDDNDSEGGVGILHQNLTSASSALQGLLRKLGAGLDDLLPSSAMGSGSSSHQSGRLKKVLSGLRADGEEGRQVEALTQLCEMLSIGTEESLSTFSVDSFVPVLVGLLNHESNPDIMILAARALTHLCDVLPSSCAAVVHYGAVSCFCARLLTIEYMDLAEQSLQALKKISQEHPTACLRAGALMAVLSYLDFFSTGVQRVALSTAANMCKKLPSDAADYVMEAVPLLTNLLQYHDSKVLEHASVCLTRIAEAFASSPDKLDELCNYGLVTQAASLISISNSGGGQASLSTPTYTGLIRLLSTCASGSPLGAKTLLLLGISGILKDILSGSGVSANSSVSPALSRPAEQIFEIVNLANELLPPLPQGTISLPASSNIFVKGSILKRSPTSSSGKQEDTNRNALEVSPREKLLNDQPELLQQFGVDLLPVLIQIYGSSVNSPVRHKCLSVIGKLMYFSSAEMIQNLLSVTNISSFLAGVLAWKDPYVLVPSLQIAEILMEKLPGTFSKMFVREGVVHAVDQLVLIGNQNTTPVQASSLEKDNEFVSGASSRSRRYRRRSGNSNLEGSSMEESKNPASLNIGSPTNSVEIPTANSSLRTAVSACAKAFKDKYFPSDPGAVEVGVTDDLLHLKNLCMKLNAAVNDQKTKAKGKSKASGSPWVDFSTSNEEYLTGVISEMLAELSKGDGVSTFEFIGSGVVVALLNYFSCGYFSQERISDVNLPKLRQQAVKRYKSFISVALPSSVDEGSMAPMTVLVQKLQNALSSLERFPVVLSHSSRSSSGSARLSSGLGALAQPFKLRLCRAPREKSLRDYSSNIVLIDPLASLAAVEEFLWPRVQRSDTSQKLSVTVGNSESGNTPNRTDVSSPSTSTPASTTRRHSSRSRSSVNIGDVARKEQSQEKSTSSSKGKGKAVLKPSKEEPRGPQTRNAARRRAALDKDAPMKPVNDDSTSEDEELDMSPVEIDDALVIEDDDISDDEDDEHEDVLRDDSLPVCTPDKVHDVKLSDSAEDGSPAPAASDSQTNAASGSSSRAAAIRGSDSADFRSGYGSRGAMSFAAAAMAGLGSANGRGIRGGRDRQGRPPGSSNEPPKLIFTAGNKQLNRHLTIYQAIQRQLVLDEDDDERYAGSDFTSSDGRGVWSDIYTITYQRAESQADRSSPGGSGSATASKSGKSGSSNSSSDPQPHRMSLLDSILQGELPCDLDRSNPTYTILALLRDVLALCSGSLPSWCYQLTKACPFLFPFETRRQYFYSTAFGLSRALYRLQQHQGADGHGSTNEREVRVGRLQRQKVRVSRNRILDSAAKVMEMYSSQKTVLEVEYFGEVGTGLGPTLEFYTLLSHDLQKVGLAMWRSNSTWNKSVIEIDGDGDKNGKIAGSATIDGDIVQAPLGLFPRPWPPNADASEGSQFFKVIEHFRLVGRVMAKALQDGRLLDLPLSMAFYKLVLGQELDLHDILSFDAEFGKILQELHLLVRRKQYLDSLGGDNSDAIPDLRFRGASIEDLCLDFTLPGYPDYILKLGDETVDINNLEEYISLVVDATVKTGIMHQMEAFRDGFNQVFDISSLQIFTPQELDYLLCGRRELWEAETLADHIKFDHGYTAKSPPIVNLLEIMGELTPEEQRAFCQFVTGAPRLPPGGLAVLNPRLTIVRKHSSSATAAAAANGTGPSESADEDLPSVMTCANYLKLPPYSTKEIMYKKLLYAINEGQGSFDLS</sequence>